<protein>
    <recommendedName>
        <fullName evidence="4">TIGR02611 family protein</fullName>
    </recommendedName>
</protein>
<evidence type="ECO:0000313" key="3">
    <source>
        <dbReference type="Proteomes" id="UP000251800"/>
    </source>
</evidence>
<dbReference type="Proteomes" id="UP000251800">
    <property type="component" value="Unassembled WGS sequence"/>
</dbReference>
<dbReference type="InterPro" id="IPR019099">
    <property type="entry name" value="Uncharacterised_PGPGW_TM"/>
</dbReference>
<dbReference type="OrthoDB" id="4774258at2"/>
<dbReference type="AlphaFoldDB" id="A0A363UJF8"/>
<accession>A0A363UJF8</accession>
<keyword evidence="3" id="KW-1185">Reference proteome</keyword>
<feature type="transmembrane region" description="Helical" evidence="1">
    <location>
        <begin position="70"/>
        <end position="91"/>
    </location>
</feature>
<organism evidence="2 3">
    <name type="scientific">Abyssibacter profundi</name>
    <dbReference type="NCBI Taxonomy" id="2182787"/>
    <lineage>
        <taxon>Bacteria</taxon>
        <taxon>Pseudomonadati</taxon>
        <taxon>Pseudomonadota</taxon>
        <taxon>Gammaproteobacteria</taxon>
        <taxon>Chromatiales</taxon>
        <taxon>Oceanococcaceae</taxon>
        <taxon>Abyssibacter</taxon>
    </lineage>
</organism>
<gene>
    <name evidence="2" type="ORF">DEH80_12295</name>
</gene>
<evidence type="ECO:0000313" key="2">
    <source>
        <dbReference type="EMBL" id="PWN55562.1"/>
    </source>
</evidence>
<comment type="caution">
    <text evidence="2">The sequence shown here is derived from an EMBL/GenBank/DDBJ whole genome shotgun (WGS) entry which is preliminary data.</text>
</comment>
<dbReference type="RefSeq" id="WP_109720801.1">
    <property type="nucleotide sequence ID" value="NZ_QEQK01000010.1"/>
</dbReference>
<evidence type="ECO:0000256" key="1">
    <source>
        <dbReference type="SAM" id="Phobius"/>
    </source>
</evidence>
<sequence length="107" mass="12447">MSQAKRTNRGSLRAHLQVLGQAQPGHRFVAYHDWRAQRIRHRWIKPLYMTLSMLLIPVGVIMLVTPGPGILMLVAGLGLIAQVSRRWAGWLDQMERWCRRRLPRRSV</sequence>
<keyword evidence="1" id="KW-1133">Transmembrane helix</keyword>
<dbReference type="Pfam" id="PF09656">
    <property type="entry name" value="PGPGW"/>
    <property type="match status" value="1"/>
</dbReference>
<proteinExistence type="predicted"/>
<feature type="transmembrane region" description="Helical" evidence="1">
    <location>
        <begin position="47"/>
        <end position="64"/>
    </location>
</feature>
<name>A0A363UJF8_9GAMM</name>
<reference evidence="2 3" key="1">
    <citation type="submission" date="2018-05" db="EMBL/GenBank/DDBJ databases">
        <title>Abyssibacter profundi OUC007T gen. nov., sp. nov, a marine bacterium isolated from seawater of the Mariana Trench.</title>
        <authorList>
            <person name="Zhou S."/>
        </authorList>
    </citation>
    <scope>NUCLEOTIDE SEQUENCE [LARGE SCALE GENOMIC DNA]</scope>
    <source>
        <strain evidence="2 3">OUC007</strain>
    </source>
</reference>
<dbReference type="EMBL" id="QEQK01000010">
    <property type="protein sequence ID" value="PWN55562.1"/>
    <property type="molecule type" value="Genomic_DNA"/>
</dbReference>
<evidence type="ECO:0008006" key="4">
    <source>
        <dbReference type="Google" id="ProtNLM"/>
    </source>
</evidence>
<keyword evidence="1" id="KW-0472">Membrane</keyword>
<keyword evidence="1" id="KW-0812">Transmembrane</keyword>